<organism evidence="1 2">
    <name type="scientific">candidate division WOR-1 bacterium RIFOXYC2_FULL_41_25</name>
    <dbReference type="NCBI Taxonomy" id="1802586"/>
    <lineage>
        <taxon>Bacteria</taxon>
        <taxon>Bacillati</taxon>
        <taxon>Saganbacteria</taxon>
    </lineage>
</organism>
<reference evidence="1 2" key="1">
    <citation type="journal article" date="2016" name="Nat. Commun.">
        <title>Thousands of microbial genomes shed light on interconnected biogeochemical processes in an aquifer system.</title>
        <authorList>
            <person name="Anantharaman K."/>
            <person name="Brown C.T."/>
            <person name="Hug L.A."/>
            <person name="Sharon I."/>
            <person name="Castelle C.J."/>
            <person name="Probst A.J."/>
            <person name="Thomas B.C."/>
            <person name="Singh A."/>
            <person name="Wilkins M.J."/>
            <person name="Karaoz U."/>
            <person name="Brodie E.L."/>
            <person name="Williams K.H."/>
            <person name="Hubbard S.S."/>
            <person name="Banfield J.F."/>
        </authorList>
    </citation>
    <scope>NUCLEOTIDE SEQUENCE [LARGE SCALE GENOMIC DNA]</scope>
</reference>
<name>A0A1F4TKC5_UNCSA</name>
<comment type="caution">
    <text evidence="1">The sequence shown here is derived from an EMBL/GenBank/DDBJ whole genome shotgun (WGS) entry which is preliminary data.</text>
</comment>
<dbReference type="Proteomes" id="UP000177309">
    <property type="component" value="Unassembled WGS sequence"/>
</dbReference>
<evidence type="ECO:0000313" key="2">
    <source>
        <dbReference type="Proteomes" id="UP000177309"/>
    </source>
</evidence>
<protein>
    <submittedName>
        <fullName evidence="1">Uncharacterized protein</fullName>
    </submittedName>
</protein>
<evidence type="ECO:0000313" key="1">
    <source>
        <dbReference type="EMBL" id="OGC33175.1"/>
    </source>
</evidence>
<dbReference type="EMBL" id="MEUI01000039">
    <property type="protein sequence ID" value="OGC33175.1"/>
    <property type="molecule type" value="Genomic_DNA"/>
</dbReference>
<proteinExistence type="predicted"/>
<accession>A0A1F4TKC5</accession>
<dbReference type="AlphaFoldDB" id="A0A1F4TKC5"/>
<gene>
    <name evidence="1" type="ORF">A2462_06410</name>
</gene>
<sequence length="291" mass="33224">MNYLAETNSALAATINSNNEILVSQEFLEELFAKEWLTGTSYNPFLKETLTSYGVKRRSELVKVKELFIAEMSETTTVHKNCRVMIAQNFDEHDLVILAKLMAAVIPNCPLSLIDEIMAEWMPPQVSNMGVVPYLAHLAKRDYPKAKRMFYRYLAEKLAGSGSGKLFISTVRVYIKKGGEVDFAAMVKNNDKIYDLLMGIFNKYLNLTFQRIKMAEFSYQGAAMSFSELARTQEQEVLAENNNIDQRSSFYKKCFWRKTLKLLQNHAQKTFSLINDDLNNLSVEIVKAVSS</sequence>